<dbReference type="EMBL" id="JAULJE010000001">
    <property type="protein sequence ID" value="KAK1346782.1"/>
    <property type="molecule type" value="Genomic_DNA"/>
</dbReference>
<name>A0AA40ICT7_CNENI</name>
<dbReference type="AlphaFoldDB" id="A0AA40ICT7"/>
<dbReference type="Proteomes" id="UP001177744">
    <property type="component" value="Unassembled WGS sequence"/>
</dbReference>
<feature type="transmembrane region" description="Helical" evidence="2">
    <location>
        <begin position="55"/>
        <end position="80"/>
    </location>
</feature>
<feature type="region of interest" description="Disordered" evidence="1">
    <location>
        <begin position="177"/>
        <end position="215"/>
    </location>
</feature>
<keyword evidence="4" id="KW-1185">Reference proteome</keyword>
<keyword evidence="2" id="KW-0472">Membrane</keyword>
<sequence>MAVPTATRWRHPVPSALQLPRAGLRHRQASDGGCPAAQGRPKLSPCLLDGCCFHIFIHLAFGAMLNFATVLCVAAIYVCYKQVHALNLKRNISPDSPYLLNVAQNSWQTNLLDQTTAGHLMCSKHIWHAYLLLIPKISLQVEANLHGLTLYDSDGQPFELGLSNFAKKLSITRGHGFTRIQGPTASPGPGTQPHRIQGHTASPRPRIQLHPDPGDTEWRLLGHKHRLEV</sequence>
<evidence type="ECO:0000313" key="3">
    <source>
        <dbReference type="EMBL" id="KAK1346782.1"/>
    </source>
</evidence>
<evidence type="ECO:0000256" key="2">
    <source>
        <dbReference type="SAM" id="Phobius"/>
    </source>
</evidence>
<evidence type="ECO:0000313" key="4">
    <source>
        <dbReference type="Proteomes" id="UP001177744"/>
    </source>
</evidence>
<proteinExistence type="predicted"/>
<protein>
    <submittedName>
        <fullName evidence="3">Uncharacterized protein</fullName>
    </submittedName>
</protein>
<keyword evidence="2" id="KW-0812">Transmembrane</keyword>
<reference evidence="3" key="1">
    <citation type="submission" date="2023-06" db="EMBL/GenBank/DDBJ databases">
        <title>Reference genome for the Northern bat (Eptesicus nilssonii), a most northern bat species.</title>
        <authorList>
            <person name="Laine V.N."/>
            <person name="Pulliainen A.T."/>
            <person name="Lilley T.M."/>
        </authorList>
    </citation>
    <scope>NUCLEOTIDE SEQUENCE</scope>
    <source>
        <strain evidence="3">BLF_Eptnil</strain>
        <tissue evidence="3">Kidney</tissue>
    </source>
</reference>
<comment type="caution">
    <text evidence="3">The sequence shown here is derived from an EMBL/GenBank/DDBJ whole genome shotgun (WGS) entry which is preliminary data.</text>
</comment>
<organism evidence="3 4">
    <name type="scientific">Cnephaeus nilssonii</name>
    <name type="common">Northern bat</name>
    <name type="synonym">Eptesicus nilssonii</name>
    <dbReference type="NCBI Taxonomy" id="3371016"/>
    <lineage>
        <taxon>Eukaryota</taxon>
        <taxon>Metazoa</taxon>
        <taxon>Chordata</taxon>
        <taxon>Craniata</taxon>
        <taxon>Vertebrata</taxon>
        <taxon>Euteleostomi</taxon>
        <taxon>Mammalia</taxon>
        <taxon>Eutheria</taxon>
        <taxon>Laurasiatheria</taxon>
        <taxon>Chiroptera</taxon>
        <taxon>Yangochiroptera</taxon>
        <taxon>Vespertilionidae</taxon>
        <taxon>Cnephaeus</taxon>
    </lineage>
</organism>
<accession>A0AA40ICT7</accession>
<keyword evidence="2" id="KW-1133">Transmembrane helix</keyword>
<gene>
    <name evidence="3" type="ORF">QTO34_000642</name>
</gene>
<evidence type="ECO:0000256" key="1">
    <source>
        <dbReference type="SAM" id="MobiDB-lite"/>
    </source>
</evidence>